<dbReference type="EMBL" id="JBHTIS010001760">
    <property type="protein sequence ID" value="MFD1048727.1"/>
    <property type="molecule type" value="Genomic_DNA"/>
</dbReference>
<feature type="transmembrane region" description="Helical" evidence="1">
    <location>
        <begin position="41"/>
        <end position="65"/>
    </location>
</feature>
<dbReference type="InterPro" id="IPR036259">
    <property type="entry name" value="MFS_trans_sf"/>
</dbReference>
<keyword evidence="1" id="KW-0812">Transmembrane</keyword>
<accession>A0ABW3MFF3</accession>
<dbReference type="SUPFAM" id="SSF103473">
    <property type="entry name" value="MFS general substrate transporter"/>
    <property type="match status" value="1"/>
</dbReference>
<dbReference type="Proteomes" id="UP001597045">
    <property type="component" value="Unassembled WGS sequence"/>
</dbReference>
<feature type="non-terminal residue" evidence="2">
    <location>
        <position position="66"/>
    </location>
</feature>
<evidence type="ECO:0000256" key="1">
    <source>
        <dbReference type="SAM" id="Phobius"/>
    </source>
</evidence>
<gene>
    <name evidence="2" type="ORF">ACFQ1S_25950</name>
</gene>
<proteinExistence type="predicted"/>
<organism evidence="2 3">
    <name type="scientific">Kibdelosporangium lantanae</name>
    <dbReference type="NCBI Taxonomy" id="1497396"/>
    <lineage>
        <taxon>Bacteria</taxon>
        <taxon>Bacillati</taxon>
        <taxon>Actinomycetota</taxon>
        <taxon>Actinomycetes</taxon>
        <taxon>Pseudonocardiales</taxon>
        <taxon>Pseudonocardiaceae</taxon>
        <taxon>Kibdelosporangium</taxon>
    </lineage>
</organism>
<dbReference type="Gene3D" id="1.20.1250.20">
    <property type="entry name" value="MFS general substrate transporter like domains"/>
    <property type="match status" value="1"/>
</dbReference>
<evidence type="ECO:0000313" key="2">
    <source>
        <dbReference type="EMBL" id="MFD1048727.1"/>
    </source>
</evidence>
<keyword evidence="1" id="KW-1133">Transmembrane helix</keyword>
<evidence type="ECO:0000313" key="3">
    <source>
        <dbReference type="Proteomes" id="UP001597045"/>
    </source>
</evidence>
<protein>
    <submittedName>
        <fullName evidence="2">MFS transporter</fullName>
    </submittedName>
</protein>
<name>A0ABW3MFF3_9PSEU</name>
<comment type="caution">
    <text evidence="2">The sequence shown here is derived from an EMBL/GenBank/DDBJ whole genome shotgun (WGS) entry which is preliminary data.</text>
</comment>
<keyword evidence="3" id="KW-1185">Reference proteome</keyword>
<reference evidence="3" key="1">
    <citation type="journal article" date="2019" name="Int. J. Syst. Evol. Microbiol.">
        <title>The Global Catalogue of Microorganisms (GCM) 10K type strain sequencing project: providing services to taxonomists for standard genome sequencing and annotation.</title>
        <authorList>
            <consortium name="The Broad Institute Genomics Platform"/>
            <consortium name="The Broad Institute Genome Sequencing Center for Infectious Disease"/>
            <person name="Wu L."/>
            <person name="Ma J."/>
        </authorList>
    </citation>
    <scope>NUCLEOTIDE SEQUENCE [LARGE SCALE GENOMIC DNA]</scope>
    <source>
        <strain evidence="3">JCM 31486</strain>
    </source>
</reference>
<keyword evidence="1" id="KW-0472">Membrane</keyword>
<sequence length="66" mass="6745">MTHRWTAALAWCAVLLEGYDLVVLGTVIPVLLDGKVWGMTPASASVVTTVGLVGMMIGAMAAGAVT</sequence>